<dbReference type="EMBL" id="CM009296">
    <property type="protein sequence ID" value="PNT28332.3"/>
    <property type="molecule type" value="Genomic_DNA"/>
</dbReference>
<accession>A0A2K1ZSR8</accession>
<dbReference type="InterPro" id="IPR049625">
    <property type="entry name" value="Glyco_transf_61_cat"/>
</dbReference>
<keyword evidence="10" id="KW-1185">Reference proteome</keyword>
<keyword evidence="7" id="KW-0325">Glycoprotein</keyword>
<keyword evidence="3" id="KW-0808">Transferase</keyword>
<evidence type="ECO:0000256" key="3">
    <source>
        <dbReference type="ARBA" id="ARBA00022679"/>
    </source>
</evidence>
<keyword evidence="4" id="KW-0812">Transmembrane</keyword>
<name>A0A2K1ZSR8_POPTR</name>
<sequence>MSVYIHVTSIPIFLLIILHALQRLCSGWENLCFKLILTKYQCDLIPFLAKLRLSCSVGVGNSVFHAMNAICEEQGFMSCIEVSKVLFVQV</sequence>
<organism evidence="9 10">
    <name type="scientific">Populus trichocarpa</name>
    <name type="common">Western balsam poplar</name>
    <name type="synonym">Populus balsamifera subsp. trichocarpa</name>
    <dbReference type="NCBI Taxonomy" id="3694"/>
    <lineage>
        <taxon>Eukaryota</taxon>
        <taxon>Viridiplantae</taxon>
        <taxon>Streptophyta</taxon>
        <taxon>Embryophyta</taxon>
        <taxon>Tracheophyta</taxon>
        <taxon>Spermatophyta</taxon>
        <taxon>Magnoliopsida</taxon>
        <taxon>eudicotyledons</taxon>
        <taxon>Gunneridae</taxon>
        <taxon>Pentapetalae</taxon>
        <taxon>rosids</taxon>
        <taxon>fabids</taxon>
        <taxon>Malpighiales</taxon>
        <taxon>Salicaceae</taxon>
        <taxon>Saliceae</taxon>
        <taxon>Populus</taxon>
    </lineage>
</organism>
<dbReference type="InParanoid" id="A0A2K1ZSR8"/>
<dbReference type="PANTHER" id="PTHR20961:SF38">
    <property type="entry name" value="PROTEIN O-LINKED-MANNOSE BETA-1,4-N-ACETYLGLUCOSAMINYLTRANSFERASE 2"/>
    <property type="match status" value="1"/>
</dbReference>
<dbReference type="AlphaFoldDB" id="A0A2K1ZSR8"/>
<dbReference type="Proteomes" id="UP000006729">
    <property type="component" value="Chromosome 7"/>
</dbReference>
<dbReference type="InterPro" id="IPR007657">
    <property type="entry name" value="Glycosyltransferase_61"/>
</dbReference>
<dbReference type="STRING" id="3694.A0A2K1ZSR8"/>
<evidence type="ECO:0000256" key="7">
    <source>
        <dbReference type="ARBA" id="ARBA00023180"/>
    </source>
</evidence>
<comment type="caution">
    <text evidence="9">The sequence shown here is derived from an EMBL/GenBank/DDBJ whole genome shotgun (WGS) entry which is preliminary data.</text>
</comment>
<evidence type="ECO:0000256" key="4">
    <source>
        <dbReference type="ARBA" id="ARBA00022692"/>
    </source>
</evidence>
<evidence type="ECO:0000256" key="2">
    <source>
        <dbReference type="ARBA" id="ARBA00022676"/>
    </source>
</evidence>
<evidence type="ECO:0000313" key="9">
    <source>
        <dbReference type="EMBL" id="PNT28332.3"/>
    </source>
</evidence>
<dbReference type="Pfam" id="PF04577">
    <property type="entry name" value="Glyco_transf_61"/>
    <property type="match status" value="1"/>
</dbReference>
<evidence type="ECO:0000256" key="5">
    <source>
        <dbReference type="ARBA" id="ARBA00022989"/>
    </source>
</evidence>
<keyword evidence="2" id="KW-0328">Glycosyltransferase</keyword>
<keyword evidence="5" id="KW-1133">Transmembrane helix</keyword>
<evidence type="ECO:0000256" key="1">
    <source>
        <dbReference type="ARBA" id="ARBA00004323"/>
    </source>
</evidence>
<dbReference type="PANTHER" id="PTHR20961">
    <property type="entry name" value="GLYCOSYLTRANSFERASE"/>
    <property type="match status" value="1"/>
</dbReference>
<evidence type="ECO:0000259" key="8">
    <source>
        <dbReference type="Pfam" id="PF04577"/>
    </source>
</evidence>
<keyword evidence="6" id="KW-0472">Membrane</keyword>
<protein>
    <recommendedName>
        <fullName evidence="8">Glycosyltransferase 61 catalytic domain-containing protein</fullName>
    </recommendedName>
</protein>
<dbReference type="GO" id="GO:0000139">
    <property type="term" value="C:Golgi membrane"/>
    <property type="evidence" value="ECO:0007669"/>
    <property type="project" value="UniProtKB-SubCell"/>
</dbReference>
<comment type="subcellular location">
    <subcellularLocation>
        <location evidence="1">Golgi apparatus membrane</location>
        <topology evidence="1">Single-pass type II membrane protein</topology>
    </subcellularLocation>
</comment>
<proteinExistence type="predicted"/>
<dbReference type="GO" id="GO:0016763">
    <property type="term" value="F:pentosyltransferase activity"/>
    <property type="evidence" value="ECO:0007669"/>
    <property type="project" value="UniProtKB-ARBA"/>
</dbReference>
<dbReference type="GO" id="GO:0016757">
    <property type="term" value="F:glycosyltransferase activity"/>
    <property type="evidence" value="ECO:0000318"/>
    <property type="project" value="GO_Central"/>
</dbReference>
<evidence type="ECO:0000256" key="6">
    <source>
        <dbReference type="ARBA" id="ARBA00023136"/>
    </source>
</evidence>
<reference evidence="9 10" key="1">
    <citation type="journal article" date="2006" name="Science">
        <title>The genome of black cottonwood, Populus trichocarpa (Torr. &amp; Gray).</title>
        <authorList>
            <person name="Tuskan G.A."/>
            <person name="Difazio S."/>
            <person name="Jansson S."/>
            <person name="Bohlmann J."/>
            <person name="Grigoriev I."/>
            <person name="Hellsten U."/>
            <person name="Putnam N."/>
            <person name="Ralph S."/>
            <person name="Rombauts S."/>
            <person name="Salamov A."/>
            <person name="Schein J."/>
            <person name="Sterck L."/>
            <person name="Aerts A."/>
            <person name="Bhalerao R.R."/>
            <person name="Bhalerao R.P."/>
            <person name="Blaudez D."/>
            <person name="Boerjan W."/>
            <person name="Brun A."/>
            <person name="Brunner A."/>
            <person name="Busov V."/>
            <person name="Campbell M."/>
            <person name="Carlson J."/>
            <person name="Chalot M."/>
            <person name="Chapman J."/>
            <person name="Chen G.L."/>
            <person name="Cooper D."/>
            <person name="Coutinho P.M."/>
            <person name="Couturier J."/>
            <person name="Covert S."/>
            <person name="Cronk Q."/>
            <person name="Cunningham R."/>
            <person name="Davis J."/>
            <person name="Degroeve S."/>
            <person name="Dejardin A."/>
            <person name="Depamphilis C."/>
            <person name="Detter J."/>
            <person name="Dirks B."/>
            <person name="Dubchak I."/>
            <person name="Duplessis S."/>
            <person name="Ehlting J."/>
            <person name="Ellis B."/>
            <person name="Gendler K."/>
            <person name="Goodstein D."/>
            <person name="Gribskov M."/>
            <person name="Grimwood J."/>
            <person name="Groover A."/>
            <person name="Gunter L."/>
            <person name="Hamberger B."/>
            <person name="Heinze B."/>
            <person name="Helariutta Y."/>
            <person name="Henrissat B."/>
            <person name="Holligan D."/>
            <person name="Holt R."/>
            <person name="Huang W."/>
            <person name="Islam-Faridi N."/>
            <person name="Jones S."/>
            <person name="Jones-Rhoades M."/>
            <person name="Jorgensen R."/>
            <person name="Joshi C."/>
            <person name="Kangasjarvi J."/>
            <person name="Karlsson J."/>
            <person name="Kelleher C."/>
            <person name="Kirkpatrick R."/>
            <person name="Kirst M."/>
            <person name="Kohler A."/>
            <person name="Kalluri U."/>
            <person name="Larimer F."/>
            <person name="Leebens-Mack J."/>
            <person name="Leple J.C."/>
            <person name="Locascio P."/>
            <person name="Lou Y."/>
            <person name="Lucas S."/>
            <person name="Martin F."/>
            <person name="Montanini B."/>
            <person name="Napoli C."/>
            <person name="Nelson D.R."/>
            <person name="Nelson C."/>
            <person name="Nieminen K."/>
            <person name="Nilsson O."/>
            <person name="Pereda V."/>
            <person name="Peter G."/>
            <person name="Philippe R."/>
            <person name="Pilate G."/>
            <person name="Poliakov A."/>
            <person name="Razumovskaya J."/>
            <person name="Richardson P."/>
            <person name="Rinaldi C."/>
            <person name="Ritland K."/>
            <person name="Rouze P."/>
            <person name="Ryaboy D."/>
            <person name="Schmutz J."/>
            <person name="Schrader J."/>
            <person name="Segerman B."/>
            <person name="Shin H."/>
            <person name="Siddiqui A."/>
            <person name="Sterky F."/>
            <person name="Terry A."/>
            <person name="Tsai C.J."/>
            <person name="Uberbacher E."/>
            <person name="Unneberg P."/>
            <person name="Vahala J."/>
            <person name="Wall K."/>
            <person name="Wessler S."/>
            <person name="Yang G."/>
            <person name="Yin T."/>
            <person name="Douglas C."/>
            <person name="Marra M."/>
            <person name="Sandberg G."/>
            <person name="Van de Peer Y."/>
            <person name="Rokhsar D."/>
        </authorList>
    </citation>
    <scope>NUCLEOTIDE SEQUENCE [LARGE SCALE GENOMIC DNA]</scope>
    <source>
        <strain evidence="10">cv. Nisqually</strain>
    </source>
</reference>
<gene>
    <name evidence="9" type="ORF">POPTR_007G114901v4</name>
</gene>
<evidence type="ECO:0000313" key="10">
    <source>
        <dbReference type="Proteomes" id="UP000006729"/>
    </source>
</evidence>